<dbReference type="PANTHER" id="PTHR21197:SF0">
    <property type="entry name" value="UDP-GALACTOPYRANOSE MUTASE"/>
    <property type="match status" value="1"/>
</dbReference>
<keyword evidence="3" id="KW-1185">Reference proteome</keyword>
<dbReference type="RefSeq" id="WP_233393035.1">
    <property type="nucleotide sequence ID" value="NZ_JAJTWT010000006.1"/>
</dbReference>
<name>A0ABS8XJ38_9BURK</name>
<comment type="caution">
    <text evidence="2">The sequence shown here is derived from an EMBL/GenBank/DDBJ whole genome shotgun (WGS) entry which is preliminary data.</text>
</comment>
<accession>A0ABS8XJ38</accession>
<dbReference type="Gene3D" id="3.50.50.60">
    <property type="entry name" value="FAD/NAD(P)-binding domain"/>
    <property type="match status" value="1"/>
</dbReference>
<dbReference type="InterPro" id="IPR036188">
    <property type="entry name" value="FAD/NAD-bd_sf"/>
</dbReference>
<dbReference type="PANTHER" id="PTHR21197">
    <property type="entry name" value="UDP-GALACTOPYRANOSE MUTASE"/>
    <property type="match status" value="1"/>
</dbReference>
<dbReference type="InterPro" id="IPR002937">
    <property type="entry name" value="Amino_oxidase"/>
</dbReference>
<protein>
    <submittedName>
        <fullName evidence="2">NAD(P)/FAD-dependent oxidoreductase</fullName>
    </submittedName>
</protein>
<dbReference type="EMBL" id="JAJTWT010000006">
    <property type="protein sequence ID" value="MCE4538588.1"/>
    <property type="molecule type" value="Genomic_DNA"/>
</dbReference>
<dbReference type="Pfam" id="PF01593">
    <property type="entry name" value="Amino_oxidase"/>
    <property type="match status" value="1"/>
</dbReference>
<dbReference type="SUPFAM" id="SSF51905">
    <property type="entry name" value="FAD/NAD(P)-binding domain"/>
    <property type="match status" value="1"/>
</dbReference>
<evidence type="ECO:0000313" key="2">
    <source>
        <dbReference type="EMBL" id="MCE4538588.1"/>
    </source>
</evidence>
<evidence type="ECO:0000259" key="1">
    <source>
        <dbReference type="Pfam" id="PF01593"/>
    </source>
</evidence>
<organism evidence="2 3">
    <name type="scientific">Pelomonas caseinilytica</name>
    <dbReference type="NCBI Taxonomy" id="2906763"/>
    <lineage>
        <taxon>Bacteria</taxon>
        <taxon>Pseudomonadati</taxon>
        <taxon>Pseudomonadota</taxon>
        <taxon>Betaproteobacteria</taxon>
        <taxon>Burkholderiales</taxon>
        <taxon>Sphaerotilaceae</taxon>
        <taxon>Roseateles</taxon>
    </lineage>
</organism>
<reference evidence="2 3" key="1">
    <citation type="submission" date="2021-12" db="EMBL/GenBank/DDBJ databases">
        <title>Genome seq of p7.</title>
        <authorList>
            <person name="Seo T."/>
        </authorList>
    </citation>
    <scope>NUCLEOTIDE SEQUENCE [LARGE SCALE GENOMIC DNA]</scope>
    <source>
        <strain evidence="2 3">P7</strain>
    </source>
</reference>
<feature type="domain" description="Amine oxidase" evidence="1">
    <location>
        <begin position="12"/>
        <end position="495"/>
    </location>
</feature>
<evidence type="ECO:0000313" key="3">
    <source>
        <dbReference type="Proteomes" id="UP001201463"/>
    </source>
</evidence>
<dbReference type="PRINTS" id="PR00419">
    <property type="entry name" value="ADXRDTASE"/>
</dbReference>
<dbReference type="Proteomes" id="UP001201463">
    <property type="component" value="Unassembled WGS sequence"/>
</dbReference>
<sequence>MSHTLIIGAGPAGLTAGLELLRAGYPKVTLLEATDAIGGISKTVNYKGNRIDIGGHRFFSKSDWVMDWWRDVLPVAKPANGGGDARLAYQGRQRLLGGHEATASEADDAVMLIRSRQSRIYFGGNFFDYPLKPGMDLVAKMGPLRCLQFAGSYMAAAARPIAPERTLEDFFINRFGRQLYLQFFKDYTEKVWGVPCRDISADWGAQRIKSLSIGSAAKQALKKIVTGSNDTQHTSLIESFLYPKYGPGQMWETAAAEFERRGGRLLRGWTVDEIHRQDRRVERVVARDAQGQRQGFDASAVVSTMPIRELAQALRPAPDAPTLAIASGLEYRDFITVGLLYRRMSPKVAGKARHVSDNWIYIQEPGVKVGRVQVFNNWSPYMVADPDTVWLGLEFFARDDDELWALNEDALKALAVREMQQLGLADEAELLDATVLRQPKAYPGYFGAAFQRFDELRAWLDGLDNLFLCGRNGMHRYNNQDHSMMSARLAAEAIMNNGAGRNAIWDVNIDDDYHEEDGAKR</sequence>
<proteinExistence type="predicted"/>
<dbReference type="NCBIfam" id="NF005548">
    <property type="entry name" value="PRK07208.1-4"/>
    <property type="match status" value="1"/>
</dbReference>
<gene>
    <name evidence="2" type="ORF">LXT12_15150</name>
</gene>
<dbReference type="NCBIfam" id="NF005546">
    <property type="entry name" value="PRK07208.1-2"/>
    <property type="match status" value="1"/>
</dbReference>